<sequence length="206" mass="23508">MKWGYLLIGISVLILLTVLYGQNRRREQFTTMKGEFPSYTTLLDQVRLLLDKAYDYDLSELKKMADDQTEMYHKAFDDLRKNGDVNIINLDPISVDEINAAMNSTSPAFIGNYLPKGFKLNVDTPFDSKMAILYAWKQKFLESMKQLTTTVKPGQLPYDYASKQYYRLEGGAAFIKGQMLGTLIEQAMIRTKAKPKPSDFISAISK</sequence>
<accession>A0A6C0CH89</accession>
<dbReference type="AlphaFoldDB" id="A0A6C0CH89"/>
<evidence type="ECO:0000313" key="1">
    <source>
        <dbReference type="EMBL" id="QHT03948.1"/>
    </source>
</evidence>
<reference evidence="1" key="1">
    <citation type="journal article" date="2020" name="Nature">
        <title>Giant virus diversity and host interactions through global metagenomics.</title>
        <authorList>
            <person name="Schulz F."/>
            <person name="Roux S."/>
            <person name="Paez-Espino D."/>
            <person name="Jungbluth S."/>
            <person name="Walsh D.A."/>
            <person name="Denef V.J."/>
            <person name="McMahon K.D."/>
            <person name="Konstantinidis K.T."/>
            <person name="Eloe-Fadrosh E.A."/>
            <person name="Kyrpides N.C."/>
            <person name="Woyke T."/>
        </authorList>
    </citation>
    <scope>NUCLEOTIDE SEQUENCE</scope>
    <source>
        <strain evidence="1">GVMAG-M-3300021137-6</strain>
    </source>
</reference>
<name>A0A6C0CH89_9ZZZZ</name>
<proteinExistence type="predicted"/>
<organism evidence="1">
    <name type="scientific">viral metagenome</name>
    <dbReference type="NCBI Taxonomy" id="1070528"/>
    <lineage>
        <taxon>unclassified sequences</taxon>
        <taxon>metagenomes</taxon>
        <taxon>organismal metagenomes</taxon>
    </lineage>
</organism>
<dbReference type="EMBL" id="MN739420">
    <property type="protein sequence ID" value="QHT03948.1"/>
    <property type="molecule type" value="Genomic_DNA"/>
</dbReference>
<protein>
    <submittedName>
        <fullName evidence="1">Uncharacterized protein</fullName>
    </submittedName>
</protein>